<organism evidence="1 2">
    <name type="scientific">Pluteus cervinus</name>
    <dbReference type="NCBI Taxonomy" id="181527"/>
    <lineage>
        <taxon>Eukaryota</taxon>
        <taxon>Fungi</taxon>
        <taxon>Dikarya</taxon>
        <taxon>Basidiomycota</taxon>
        <taxon>Agaricomycotina</taxon>
        <taxon>Agaricomycetes</taxon>
        <taxon>Agaricomycetidae</taxon>
        <taxon>Agaricales</taxon>
        <taxon>Pluteineae</taxon>
        <taxon>Pluteaceae</taxon>
        <taxon>Pluteus</taxon>
    </lineage>
</organism>
<protein>
    <submittedName>
        <fullName evidence="1">Uncharacterized protein</fullName>
    </submittedName>
</protein>
<gene>
    <name evidence="1" type="ORF">BDN72DRAFT_964932</name>
</gene>
<proteinExistence type="predicted"/>
<evidence type="ECO:0000313" key="2">
    <source>
        <dbReference type="Proteomes" id="UP000308600"/>
    </source>
</evidence>
<dbReference type="Proteomes" id="UP000308600">
    <property type="component" value="Unassembled WGS sequence"/>
</dbReference>
<reference evidence="1 2" key="1">
    <citation type="journal article" date="2019" name="Nat. Ecol. Evol.">
        <title>Megaphylogeny resolves global patterns of mushroom evolution.</title>
        <authorList>
            <person name="Varga T."/>
            <person name="Krizsan K."/>
            <person name="Foldi C."/>
            <person name="Dima B."/>
            <person name="Sanchez-Garcia M."/>
            <person name="Sanchez-Ramirez S."/>
            <person name="Szollosi G.J."/>
            <person name="Szarkandi J.G."/>
            <person name="Papp V."/>
            <person name="Albert L."/>
            <person name="Andreopoulos W."/>
            <person name="Angelini C."/>
            <person name="Antonin V."/>
            <person name="Barry K.W."/>
            <person name="Bougher N.L."/>
            <person name="Buchanan P."/>
            <person name="Buyck B."/>
            <person name="Bense V."/>
            <person name="Catcheside P."/>
            <person name="Chovatia M."/>
            <person name="Cooper J."/>
            <person name="Damon W."/>
            <person name="Desjardin D."/>
            <person name="Finy P."/>
            <person name="Geml J."/>
            <person name="Haridas S."/>
            <person name="Hughes K."/>
            <person name="Justo A."/>
            <person name="Karasinski D."/>
            <person name="Kautmanova I."/>
            <person name="Kiss B."/>
            <person name="Kocsube S."/>
            <person name="Kotiranta H."/>
            <person name="LaButti K.M."/>
            <person name="Lechner B.E."/>
            <person name="Liimatainen K."/>
            <person name="Lipzen A."/>
            <person name="Lukacs Z."/>
            <person name="Mihaltcheva S."/>
            <person name="Morgado L.N."/>
            <person name="Niskanen T."/>
            <person name="Noordeloos M.E."/>
            <person name="Ohm R.A."/>
            <person name="Ortiz-Santana B."/>
            <person name="Ovrebo C."/>
            <person name="Racz N."/>
            <person name="Riley R."/>
            <person name="Savchenko A."/>
            <person name="Shiryaev A."/>
            <person name="Soop K."/>
            <person name="Spirin V."/>
            <person name="Szebenyi C."/>
            <person name="Tomsovsky M."/>
            <person name="Tulloss R.E."/>
            <person name="Uehling J."/>
            <person name="Grigoriev I.V."/>
            <person name="Vagvolgyi C."/>
            <person name="Papp T."/>
            <person name="Martin F.M."/>
            <person name="Miettinen O."/>
            <person name="Hibbett D.S."/>
            <person name="Nagy L.G."/>
        </authorList>
    </citation>
    <scope>NUCLEOTIDE SEQUENCE [LARGE SCALE GENOMIC DNA]</scope>
    <source>
        <strain evidence="1 2">NL-1719</strain>
    </source>
</reference>
<dbReference type="EMBL" id="ML208624">
    <property type="protein sequence ID" value="TFK61855.1"/>
    <property type="molecule type" value="Genomic_DNA"/>
</dbReference>
<evidence type="ECO:0000313" key="1">
    <source>
        <dbReference type="EMBL" id="TFK61855.1"/>
    </source>
</evidence>
<keyword evidence="2" id="KW-1185">Reference proteome</keyword>
<name>A0ACD3A806_9AGAR</name>
<sequence>MRLYIESPIFRIWHRQTAMVQMNVEAKRVGIIMNAAAARGFGPEHLPHRFSTASMFSKAFQFPTELEQTIFELVAFSDPKTAVCLLRVSRTVHKWISAAIYHTVSHYPSQPLVSERYPDFAWYQSYGKFIRHLLLSLASDPILSYLKCCPDLEDIAIWGYPSDMDHVLQCIAELKAQSALPLTKLSINLKRLFAASHRDAIANHLTTSSSSASDDNQAPELPPPFRFSLTFGQHPLFQHLTHLELLNKCDNWETWSGLGSIPNLTHLTLSKWTARGFVVGALTHCHRLRVLILVEPLTVDEVDDKDNGRACRLMDEHVAQVKRCRLDERGERNGVDVDIGG</sequence>
<accession>A0ACD3A806</accession>